<feature type="region of interest" description="Disordered" evidence="1">
    <location>
        <begin position="1"/>
        <end position="32"/>
    </location>
</feature>
<accession>A0A1I7H738</accession>
<dbReference type="Proteomes" id="UP000182649">
    <property type="component" value="Unassembled WGS sequence"/>
</dbReference>
<sequence length="96" mass="10701">MTENDINVNPGRRNGSERNTNGGSDKNPVKRESVADIGKQAAHRVRLPGFITDEEIGLGDAIKRATTYFRMKPCGGCERRATALNRWLAFTPRSRK</sequence>
<evidence type="ECO:0000313" key="2">
    <source>
        <dbReference type="EMBL" id="SFU56454.1"/>
    </source>
</evidence>
<dbReference type="RefSeq" id="WP_256210432.1">
    <property type="nucleotide sequence ID" value="NZ_FPBZ01000007.1"/>
</dbReference>
<proteinExistence type="predicted"/>
<evidence type="ECO:0000313" key="3">
    <source>
        <dbReference type="Proteomes" id="UP000182649"/>
    </source>
</evidence>
<reference evidence="2 3" key="1">
    <citation type="submission" date="2016-10" db="EMBL/GenBank/DDBJ databases">
        <authorList>
            <person name="de Groot N.N."/>
        </authorList>
    </citation>
    <scope>NUCLEOTIDE SEQUENCE [LARGE SCALE GENOMIC DNA]</scope>
    <source>
        <strain evidence="2 3">Nl14</strain>
    </source>
</reference>
<organism evidence="2 3">
    <name type="scientific">Nitrosospira multiformis</name>
    <dbReference type="NCBI Taxonomy" id="1231"/>
    <lineage>
        <taxon>Bacteria</taxon>
        <taxon>Pseudomonadati</taxon>
        <taxon>Pseudomonadota</taxon>
        <taxon>Betaproteobacteria</taxon>
        <taxon>Nitrosomonadales</taxon>
        <taxon>Nitrosomonadaceae</taxon>
        <taxon>Nitrosospira</taxon>
    </lineage>
</organism>
<dbReference type="EMBL" id="FPBZ01000007">
    <property type="protein sequence ID" value="SFU56454.1"/>
    <property type="molecule type" value="Genomic_DNA"/>
</dbReference>
<protein>
    <submittedName>
        <fullName evidence="2">Uncharacterized protein</fullName>
    </submittedName>
</protein>
<name>A0A1I7H738_9PROT</name>
<gene>
    <name evidence="2" type="ORF">SAMN05216417_10796</name>
</gene>
<dbReference type="AlphaFoldDB" id="A0A1I7H738"/>
<evidence type="ECO:0000256" key="1">
    <source>
        <dbReference type="SAM" id="MobiDB-lite"/>
    </source>
</evidence>